<keyword evidence="5" id="KW-1185">Reference proteome</keyword>
<dbReference type="AlphaFoldDB" id="G0MCQ6"/>
<name>G0MCQ6_CAEBE</name>
<dbReference type="STRING" id="135651.G0MCQ6"/>
<protein>
    <recommendedName>
        <fullName evidence="3">C2H2-type domain-containing protein</fullName>
    </recommendedName>
</protein>
<evidence type="ECO:0000256" key="2">
    <source>
        <dbReference type="SAM" id="MobiDB-lite"/>
    </source>
</evidence>
<organism evidence="5">
    <name type="scientific">Caenorhabditis brenneri</name>
    <name type="common">Nematode worm</name>
    <dbReference type="NCBI Taxonomy" id="135651"/>
    <lineage>
        <taxon>Eukaryota</taxon>
        <taxon>Metazoa</taxon>
        <taxon>Ecdysozoa</taxon>
        <taxon>Nematoda</taxon>
        <taxon>Chromadorea</taxon>
        <taxon>Rhabditida</taxon>
        <taxon>Rhabditina</taxon>
        <taxon>Rhabditomorpha</taxon>
        <taxon>Rhabditoidea</taxon>
        <taxon>Rhabditidae</taxon>
        <taxon>Peloderinae</taxon>
        <taxon>Caenorhabditis</taxon>
    </lineage>
</organism>
<feature type="domain" description="C2H2-type" evidence="3">
    <location>
        <begin position="4"/>
        <end position="31"/>
    </location>
</feature>
<evidence type="ECO:0000259" key="3">
    <source>
        <dbReference type="PROSITE" id="PS50157"/>
    </source>
</evidence>
<dbReference type="PROSITE" id="PS50157">
    <property type="entry name" value="ZINC_FINGER_C2H2_2"/>
    <property type="match status" value="1"/>
</dbReference>
<keyword evidence="1" id="KW-0863">Zinc-finger</keyword>
<accession>G0MCQ6</accession>
<dbReference type="PROSITE" id="PS00028">
    <property type="entry name" value="ZINC_FINGER_C2H2_1"/>
    <property type="match status" value="1"/>
</dbReference>
<dbReference type="Proteomes" id="UP000008068">
    <property type="component" value="Unassembled WGS sequence"/>
</dbReference>
<dbReference type="SMART" id="SM00355">
    <property type="entry name" value="ZnF_C2H2"/>
    <property type="match status" value="3"/>
</dbReference>
<keyword evidence="1" id="KW-0862">Zinc</keyword>
<gene>
    <name evidence="4" type="ORF">CAEBREN_06476</name>
</gene>
<dbReference type="EMBL" id="GL379790">
    <property type="protein sequence ID" value="EGT49484.1"/>
    <property type="molecule type" value="Genomic_DNA"/>
</dbReference>
<dbReference type="OrthoDB" id="10066279at2759"/>
<evidence type="ECO:0000313" key="5">
    <source>
        <dbReference type="Proteomes" id="UP000008068"/>
    </source>
</evidence>
<dbReference type="HOGENOM" id="CLU_928218_0_0_1"/>
<reference evidence="5" key="1">
    <citation type="submission" date="2011-07" db="EMBL/GenBank/DDBJ databases">
        <authorList>
            <consortium name="Caenorhabditis brenneri Sequencing and Analysis Consortium"/>
            <person name="Wilson R.K."/>
        </authorList>
    </citation>
    <scope>NUCLEOTIDE SEQUENCE [LARGE SCALE GENOMIC DNA]</scope>
    <source>
        <strain evidence="5">PB2801</strain>
    </source>
</reference>
<feature type="compositionally biased region" description="Basic and acidic residues" evidence="2">
    <location>
        <begin position="42"/>
        <end position="56"/>
    </location>
</feature>
<feature type="region of interest" description="Disordered" evidence="2">
    <location>
        <begin position="29"/>
        <end position="56"/>
    </location>
</feature>
<dbReference type="eggNOG" id="KOG1721">
    <property type="taxonomic scope" value="Eukaryota"/>
</dbReference>
<sequence length="300" mass="35236">MQSLTCAYCGACFVRACGLASHLRKHETLKPPKPVKSPKALTELENKKEKEDGVKESRDVYFPLPPESKWGGDPGFPERVEIDFRTPLMEQSKNLLAPLWLVFVENPSMNSFMRPEPSEEPEKDPLEPPKLEDFYKIPGCSFGEERHPVEAIDFYERALEKYDRMMRARKFAQREGPPPILRAREYFRRKAEIEESRECTDCPYKNPNLTKFRAHRDRHELGGLVKCSECNYGSHSRFATRNHMFFDHYLNDVKVLEGLPLSDSEILTVILRLQPSISRHLQDHPFWQQYHQNRIAWRRF</sequence>
<dbReference type="InterPro" id="IPR013087">
    <property type="entry name" value="Znf_C2H2_type"/>
</dbReference>
<evidence type="ECO:0000256" key="1">
    <source>
        <dbReference type="PROSITE-ProRule" id="PRU00042"/>
    </source>
</evidence>
<dbReference type="InParanoid" id="G0MCQ6"/>
<evidence type="ECO:0000313" key="4">
    <source>
        <dbReference type="EMBL" id="EGT49484.1"/>
    </source>
</evidence>
<proteinExistence type="predicted"/>
<keyword evidence="1" id="KW-0479">Metal-binding</keyword>
<dbReference type="GO" id="GO:0008270">
    <property type="term" value="F:zinc ion binding"/>
    <property type="evidence" value="ECO:0007669"/>
    <property type="project" value="UniProtKB-KW"/>
</dbReference>